<dbReference type="InterPro" id="IPR009468">
    <property type="entry name" value="DUF1090"/>
</dbReference>
<reference evidence="3 4" key="2">
    <citation type="submission" date="2017-05" db="EMBL/GenBank/DDBJ databases">
        <title>Complete and WGS of Bordetella genogroups.</title>
        <authorList>
            <person name="Spilker T."/>
            <person name="Lipuma J."/>
        </authorList>
    </citation>
    <scope>NUCLEOTIDE SEQUENCE [LARGE SCALE GENOMIC DNA]</scope>
    <source>
        <strain evidence="3 4">AU9795</strain>
    </source>
</reference>
<gene>
    <name evidence="3" type="ORF">CAL27_20845</name>
    <name evidence="2" type="ORF">CEG14_15450</name>
</gene>
<sequence>MLAASAVTAPASAQDTPLRGCAAKKQSIERELAYAREHNNSSRVRGLERALAAASDCDDAKLQREREDKIRDAEKKVKEREEELAEEKAEGKRKDIQKAERKLKEAQDDLAAARAEIYR</sequence>
<dbReference type="AlphaFoldDB" id="A0A261SHH0"/>
<feature type="region of interest" description="Disordered" evidence="1">
    <location>
        <begin position="39"/>
        <end position="108"/>
    </location>
</feature>
<evidence type="ECO:0008006" key="6">
    <source>
        <dbReference type="Google" id="ProtNLM"/>
    </source>
</evidence>
<evidence type="ECO:0000313" key="3">
    <source>
        <dbReference type="EMBL" id="OZI57850.1"/>
    </source>
</evidence>
<dbReference type="OrthoDB" id="8689941at2"/>
<dbReference type="Proteomes" id="UP000216354">
    <property type="component" value="Unassembled WGS sequence"/>
</dbReference>
<dbReference type="EMBL" id="NEVR01000005">
    <property type="protein sequence ID" value="OZI57850.1"/>
    <property type="molecule type" value="Genomic_DNA"/>
</dbReference>
<name>A0A261SHH0_9BORD</name>
<organism evidence="2 5">
    <name type="scientific">Bordetella genomosp. 1</name>
    <dbReference type="NCBI Taxonomy" id="1395607"/>
    <lineage>
        <taxon>Bacteria</taxon>
        <taxon>Pseudomonadati</taxon>
        <taxon>Pseudomonadota</taxon>
        <taxon>Betaproteobacteria</taxon>
        <taxon>Burkholderiales</taxon>
        <taxon>Alcaligenaceae</taxon>
        <taxon>Bordetella</taxon>
    </lineage>
</organism>
<reference evidence="2 5" key="1">
    <citation type="submission" date="2017-05" db="EMBL/GenBank/DDBJ databases">
        <title>Complete and WGS of Bordetella genogroups.</title>
        <authorList>
            <person name="Spilker T."/>
            <person name="LiPuma J."/>
        </authorList>
    </citation>
    <scope>NUCLEOTIDE SEQUENCE [LARGE SCALE GENOMIC DNA]</scope>
    <source>
        <strain evidence="2 5">AU17610</strain>
    </source>
</reference>
<dbReference type="EMBL" id="NEVL01000003">
    <property type="protein sequence ID" value="OZI36392.1"/>
    <property type="molecule type" value="Genomic_DNA"/>
</dbReference>
<comment type="caution">
    <text evidence="2">The sequence shown here is derived from an EMBL/GenBank/DDBJ whole genome shotgun (WGS) entry which is preliminary data.</text>
</comment>
<feature type="region of interest" description="Disordered" evidence="1">
    <location>
        <begin position="1"/>
        <end position="22"/>
    </location>
</feature>
<accession>A0A261SHH0</accession>
<feature type="compositionally biased region" description="Basic and acidic residues" evidence="1">
    <location>
        <begin position="58"/>
        <end position="107"/>
    </location>
</feature>
<proteinExistence type="predicted"/>
<evidence type="ECO:0000313" key="2">
    <source>
        <dbReference type="EMBL" id="OZI36392.1"/>
    </source>
</evidence>
<evidence type="ECO:0000313" key="4">
    <source>
        <dbReference type="Proteomes" id="UP000216354"/>
    </source>
</evidence>
<feature type="compositionally biased region" description="Basic and acidic residues" evidence="1">
    <location>
        <begin position="39"/>
        <end position="48"/>
    </location>
</feature>
<dbReference type="Proteomes" id="UP000217005">
    <property type="component" value="Unassembled WGS sequence"/>
</dbReference>
<feature type="compositionally biased region" description="Low complexity" evidence="1">
    <location>
        <begin position="1"/>
        <end position="13"/>
    </location>
</feature>
<keyword evidence="4" id="KW-1185">Reference proteome</keyword>
<evidence type="ECO:0000256" key="1">
    <source>
        <dbReference type="SAM" id="MobiDB-lite"/>
    </source>
</evidence>
<protein>
    <recommendedName>
        <fullName evidence="6">DUF1090 domain-containing protein</fullName>
    </recommendedName>
</protein>
<evidence type="ECO:0000313" key="5">
    <source>
        <dbReference type="Proteomes" id="UP000217005"/>
    </source>
</evidence>
<dbReference type="Pfam" id="PF06476">
    <property type="entry name" value="DUF1090"/>
    <property type="match status" value="1"/>
</dbReference>